<accession>A0A9J6PUY9</accession>
<evidence type="ECO:0000313" key="1">
    <source>
        <dbReference type="EMBL" id="MCU5780478.1"/>
    </source>
</evidence>
<organism evidence="1 2">
    <name type="scientific">Winslowiella arboricola</name>
    <dbReference type="NCBI Taxonomy" id="2978220"/>
    <lineage>
        <taxon>Bacteria</taxon>
        <taxon>Pseudomonadati</taxon>
        <taxon>Pseudomonadota</taxon>
        <taxon>Gammaproteobacteria</taxon>
        <taxon>Enterobacterales</taxon>
        <taxon>Erwiniaceae</taxon>
        <taxon>Winslowiella</taxon>
    </lineage>
</organism>
<protein>
    <submittedName>
        <fullName evidence="1">Uncharacterized protein</fullName>
    </submittedName>
</protein>
<sequence length="88" mass="9921">MTEEKRLALIADAKEEITQIQKCLTTYGKGWVAYHESKLERQQIALSALQAEPVALPHPYLYADDKEGYLTRIMAALKAANIPYKVAE</sequence>
<dbReference type="EMBL" id="JAODIM010000043">
    <property type="protein sequence ID" value="MCU5780478.1"/>
    <property type="molecule type" value="Genomic_DNA"/>
</dbReference>
<proteinExistence type="predicted"/>
<name>A0A9J6PUY9_9GAMM</name>
<reference evidence="1" key="1">
    <citation type="submission" date="2022-09" db="EMBL/GenBank/DDBJ databases">
        <title>Winslowiella arboricola sp. nov., isolated from bleeding cankers on broadleaf hosts.</title>
        <authorList>
            <person name="Brady C."/>
            <person name="Kaur S."/>
            <person name="Crampton B."/>
            <person name="Maddock D."/>
            <person name="Arnold D."/>
            <person name="Denman S."/>
        </authorList>
    </citation>
    <scope>NUCLEOTIDE SEQUENCE</scope>
    <source>
        <strain evidence="1">BAC 15a-03b</strain>
    </source>
</reference>
<dbReference type="Proteomes" id="UP001064262">
    <property type="component" value="Unassembled WGS sequence"/>
</dbReference>
<dbReference type="AlphaFoldDB" id="A0A9J6PUY9"/>
<comment type="caution">
    <text evidence="1">The sequence shown here is derived from an EMBL/GenBank/DDBJ whole genome shotgun (WGS) entry which is preliminary data.</text>
</comment>
<evidence type="ECO:0000313" key="2">
    <source>
        <dbReference type="Proteomes" id="UP001064262"/>
    </source>
</evidence>
<keyword evidence="2" id="KW-1185">Reference proteome</keyword>
<gene>
    <name evidence="1" type="ORF">N5923_23580</name>
</gene>
<dbReference type="RefSeq" id="WP_267144319.1">
    <property type="nucleotide sequence ID" value="NZ_JAODIL010000081.1"/>
</dbReference>